<organism evidence="2 3">
    <name type="scientific">Coniochaeta ligniaria NRRL 30616</name>
    <dbReference type="NCBI Taxonomy" id="1408157"/>
    <lineage>
        <taxon>Eukaryota</taxon>
        <taxon>Fungi</taxon>
        <taxon>Dikarya</taxon>
        <taxon>Ascomycota</taxon>
        <taxon>Pezizomycotina</taxon>
        <taxon>Sordariomycetes</taxon>
        <taxon>Sordariomycetidae</taxon>
        <taxon>Coniochaetales</taxon>
        <taxon>Coniochaetaceae</taxon>
        <taxon>Coniochaeta</taxon>
    </lineage>
</organism>
<accession>A0A1J7JKU0</accession>
<name>A0A1J7JKU0_9PEZI</name>
<feature type="region of interest" description="Disordered" evidence="1">
    <location>
        <begin position="154"/>
        <end position="184"/>
    </location>
</feature>
<proteinExistence type="predicted"/>
<protein>
    <submittedName>
        <fullName evidence="2">Uncharacterized protein</fullName>
    </submittedName>
</protein>
<evidence type="ECO:0000256" key="1">
    <source>
        <dbReference type="SAM" id="MobiDB-lite"/>
    </source>
</evidence>
<evidence type="ECO:0000313" key="2">
    <source>
        <dbReference type="EMBL" id="OIW29884.1"/>
    </source>
</evidence>
<dbReference type="Proteomes" id="UP000182658">
    <property type="component" value="Unassembled WGS sequence"/>
</dbReference>
<dbReference type="AlphaFoldDB" id="A0A1J7JKU0"/>
<reference evidence="2 3" key="1">
    <citation type="submission" date="2016-10" db="EMBL/GenBank/DDBJ databases">
        <title>Draft genome sequence of Coniochaeta ligniaria NRRL30616, a lignocellulolytic fungus for bioabatement of inhibitors in plant biomass hydrolysates.</title>
        <authorList>
            <consortium name="DOE Joint Genome Institute"/>
            <person name="Jimenez D.J."/>
            <person name="Hector R.E."/>
            <person name="Riley R."/>
            <person name="Sun H."/>
            <person name="Grigoriev I.V."/>
            <person name="Van Elsas J.D."/>
            <person name="Nichols N.N."/>
        </authorList>
    </citation>
    <scope>NUCLEOTIDE SEQUENCE [LARGE SCALE GENOMIC DNA]</scope>
    <source>
        <strain evidence="2 3">NRRL 30616</strain>
    </source>
</reference>
<dbReference type="InParanoid" id="A0A1J7JKU0"/>
<sequence>MPIPQADNGTSPSTYYRMCPLSFPDGRHCVYFRLTVTMDRTPTDIYSHRGILLFITSSHLRACSFRAAGQVTPTRPSTTLTELSSSRSGLSDRLHEMLSLSRSIPARWCGRLTSSRLMAERKYAWLKVAVSAAGHKPTVPRDCQDLAIHRKPKACPSDQVPISEDNERAPTKLRDPLDIPARGGSLLKRLPPFH</sequence>
<feature type="compositionally biased region" description="Basic and acidic residues" evidence="1">
    <location>
        <begin position="165"/>
        <end position="177"/>
    </location>
</feature>
<keyword evidence="3" id="KW-1185">Reference proteome</keyword>
<gene>
    <name evidence="2" type="ORF">CONLIGDRAFT_349427</name>
</gene>
<dbReference type="EMBL" id="KV875097">
    <property type="protein sequence ID" value="OIW29884.1"/>
    <property type="molecule type" value="Genomic_DNA"/>
</dbReference>
<evidence type="ECO:0000313" key="3">
    <source>
        <dbReference type="Proteomes" id="UP000182658"/>
    </source>
</evidence>